<dbReference type="PANTHER" id="PTHR30404:SF0">
    <property type="entry name" value="N-ACETYLMURAMOYL-L-ALANINE AMIDASE AMIC"/>
    <property type="match status" value="1"/>
</dbReference>
<evidence type="ECO:0000313" key="4">
    <source>
        <dbReference type="Proteomes" id="UP000654482"/>
    </source>
</evidence>
<dbReference type="InterPro" id="IPR013230">
    <property type="entry name" value="Peptidase_M15A_C"/>
</dbReference>
<dbReference type="CDD" id="cd02696">
    <property type="entry name" value="MurNAc-LAA"/>
    <property type="match status" value="1"/>
</dbReference>
<keyword evidence="1" id="KW-0378">Hydrolase</keyword>
<dbReference type="Proteomes" id="UP000654482">
    <property type="component" value="Unassembled WGS sequence"/>
</dbReference>
<gene>
    <name evidence="3" type="ORF">IQ249_24720</name>
</gene>
<dbReference type="SUPFAM" id="SSF55166">
    <property type="entry name" value="Hedgehog/DD-peptidase"/>
    <property type="match status" value="1"/>
</dbReference>
<dbReference type="Pfam" id="PF01520">
    <property type="entry name" value="Amidase_3"/>
    <property type="match status" value="1"/>
</dbReference>
<accession>A0A8J7E0D0</accession>
<organism evidence="3 4">
    <name type="scientific">Lusitaniella coriacea LEGE 07157</name>
    <dbReference type="NCBI Taxonomy" id="945747"/>
    <lineage>
        <taxon>Bacteria</taxon>
        <taxon>Bacillati</taxon>
        <taxon>Cyanobacteriota</taxon>
        <taxon>Cyanophyceae</taxon>
        <taxon>Spirulinales</taxon>
        <taxon>Lusitaniellaceae</taxon>
        <taxon>Lusitaniella</taxon>
    </lineage>
</organism>
<dbReference type="InterPro" id="IPR050695">
    <property type="entry name" value="N-acetylmuramoyl_amidase_3"/>
</dbReference>
<dbReference type="PANTHER" id="PTHR30404">
    <property type="entry name" value="N-ACETYLMURAMOYL-L-ALANINE AMIDASE"/>
    <property type="match status" value="1"/>
</dbReference>
<dbReference type="SMART" id="SM00646">
    <property type="entry name" value="Ami_3"/>
    <property type="match status" value="1"/>
</dbReference>
<reference evidence="3" key="1">
    <citation type="submission" date="2020-10" db="EMBL/GenBank/DDBJ databases">
        <authorList>
            <person name="Castelo-Branco R."/>
            <person name="Eusebio N."/>
            <person name="Adriana R."/>
            <person name="Vieira A."/>
            <person name="Brugerolle De Fraissinette N."/>
            <person name="Rezende De Castro R."/>
            <person name="Schneider M.P."/>
            <person name="Vasconcelos V."/>
            <person name="Leao P.N."/>
        </authorList>
    </citation>
    <scope>NUCLEOTIDE SEQUENCE</scope>
    <source>
        <strain evidence="3">LEGE 07157</strain>
    </source>
</reference>
<dbReference type="InterPro" id="IPR009045">
    <property type="entry name" value="Zn_M74/Hedgehog-like"/>
</dbReference>
<proteinExistence type="predicted"/>
<comment type="caution">
    <text evidence="3">The sequence shown here is derived from an EMBL/GenBank/DDBJ whole genome shotgun (WGS) entry which is preliminary data.</text>
</comment>
<protein>
    <submittedName>
        <fullName evidence="3">N-acetylmuramoyl-L-alanine amidase</fullName>
    </submittedName>
</protein>
<dbReference type="RefSeq" id="WP_194032158.1">
    <property type="nucleotide sequence ID" value="NZ_JADEWZ010000077.1"/>
</dbReference>
<dbReference type="AlphaFoldDB" id="A0A8J7E0D0"/>
<dbReference type="GO" id="GO:0008745">
    <property type="term" value="F:N-acetylmuramoyl-L-alanine amidase activity"/>
    <property type="evidence" value="ECO:0007669"/>
    <property type="project" value="InterPro"/>
</dbReference>
<dbReference type="GO" id="GO:0009253">
    <property type="term" value="P:peptidoglycan catabolic process"/>
    <property type="evidence" value="ECO:0007669"/>
    <property type="project" value="InterPro"/>
</dbReference>
<sequence length="431" mass="48071">MVQSKFLKIALDAGHGVSRDGGAEGIQREEAMIDAVMLPLKKRLLQMNVICIEVRPESASSVKDSLDKRTDKANAQRCDLYLSLHFNKYNGSASGTEVFAASSAGWKIAQRIVNNIAKLGFKNRGVKDGKHLAVLRQTLMPAVLVEGCFCDSQEDVALFDPEKMADAIATGLLNRQLPATNLNLKLTTETWLKTSTAQSSTLPDEDKQRVYPSKLPIESWKEADGNHVLVELKVPLRGRTEWFAFADHCEIEENGKPLILSPRDDAPILDRDAIEIPAQPADRGKRIIVLGRELYANEPIAAGTFYVDGLEVKGGHFTWAEFLHGGERIPQNEQHFINLIALAKRAEWTRTKLGGLPMLVTSAFRPDPWNRQAGGSSLSTHKDGRAIDFTTERPSRQNWRILDPIFPGGLGIYSRFPQMAHIDIRPYRARW</sequence>
<feature type="domain" description="MurNAc-LAA" evidence="2">
    <location>
        <begin position="70"/>
        <end position="173"/>
    </location>
</feature>
<evidence type="ECO:0000313" key="3">
    <source>
        <dbReference type="EMBL" id="MBE9119064.1"/>
    </source>
</evidence>
<dbReference type="InterPro" id="IPR002508">
    <property type="entry name" value="MurNAc-LAA_cat"/>
</dbReference>
<name>A0A8J7E0D0_9CYAN</name>
<dbReference type="Gene3D" id="3.30.1380.10">
    <property type="match status" value="1"/>
</dbReference>
<evidence type="ECO:0000259" key="2">
    <source>
        <dbReference type="SMART" id="SM00646"/>
    </source>
</evidence>
<dbReference type="Gene3D" id="3.40.630.40">
    <property type="entry name" value="Zn-dependent exopeptidases"/>
    <property type="match status" value="1"/>
</dbReference>
<keyword evidence="4" id="KW-1185">Reference proteome</keyword>
<dbReference type="GO" id="GO:0030288">
    <property type="term" value="C:outer membrane-bounded periplasmic space"/>
    <property type="evidence" value="ECO:0007669"/>
    <property type="project" value="TreeGrafter"/>
</dbReference>
<evidence type="ECO:0000256" key="1">
    <source>
        <dbReference type="ARBA" id="ARBA00022801"/>
    </source>
</evidence>
<dbReference type="Pfam" id="PF08291">
    <property type="entry name" value="Peptidase_M15_3"/>
    <property type="match status" value="1"/>
</dbReference>
<dbReference type="EMBL" id="JADEWZ010000077">
    <property type="protein sequence ID" value="MBE9119064.1"/>
    <property type="molecule type" value="Genomic_DNA"/>
</dbReference>
<dbReference type="SUPFAM" id="SSF53187">
    <property type="entry name" value="Zn-dependent exopeptidases"/>
    <property type="match status" value="1"/>
</dbReference>